<comment type="subcellular location">
    <subcellularLocation>
        <location evidence="2">Cytoplasm</location>
    </subcellularLocation>
</comment>
<organism evidence="3 4">
    <name type="scientific">Candidatus Portnoybacteria bacterium RIFCSPHIGHO2_12_FULL_38_9</name>
    <dbReference type="NCBI Taxonomy" id="1801997"/>
    <lineage>
        <taxon>Bacteria</taxon>
        <taxon>Candidatus Portnoyibacteriota</taxon>
    </lineage>
</organism>
<comment type="caution">
    <text evidence="3">The sequence shown here is derived from an EMBL/GenBank/DDBJ whole genome shotgun (WGS) entry which is preliminary data.</text>
</comment>
<dbReference type="NCBIfam" id="TIGR00082">
    <property type="entry name" value="rbfA"/>
    <property type="match status" value="1"/>
</dbReference>
<sequence>MSKRLERVNELLYREISQLILRELNFYNVLVSITKVETSADLREAKITFSAMPLEKTESALRILEKNIFDLQQLLNKKLKMRPVPKIRFEIDRSAAGAQRIEELLQKINKT</sequence>
<evidence type="ECO:0000256" key="1">
    <source>
        <dbReference type="ARBA" id="ARBA00022517"/>
    </source>
</evidence>
<dbReference type="AlphaFoldDB" id="A0A1G2FHA5"/>
<accession>A0A1G2FHA5</accession>
<protein>
    <recommendedName>
        <fullName evidence="2">Ribosome-binding factor A</fullName>
    </recommendedName>
</protein>
<dbReference type="InterPro" id="IPR023799">
    <property type="entry name" value="RbfA_dom_sf"/>
</dbReference>
<keyword evidence="1 2" id="KW-0690">Ribosome biogenesis</keyword>
<dbReference type="Gene3D" id="3.30.300.20">
    <property type="match status" value="1"/>
</dbReference>
<dbReference type="HAMAP" id="MF_00003">
    <property type="entry name" value="RbfA"/>
    <property type="match status" value="1"/>
</dbReference>
<proteinExistence type="inferred from homology"/>
<dbReference type="EMBL" id="MHNB01000014">
    <property type="protein sequence ID" value="OGZ37217.1"/>
    <property type="molecule type" value="Genomic_DNA"/>
</dbReference>
<dbReference type="InterPro" id="IPR020053">
    <property type="entry name" value="Ribosome-bd_factorA_CS"/>
</dbReference>
<dbReference type="PROSITE" id="PS01319">
    <property type="entry name" value="RBFA"/>
    <property type="match status" value="1"/>
</dbReference>
<comment type="similarity">
    <text evidence="2">Belongs to the RbfA family.</text>
</comment>
<dbReference type="GO" id="GO:0030490">
    <property type="term" value="P:maturation of SSU-rRNA"/>
    <property type="evidence" value="ECO:0007669"/>
    <property type="project" value="UniProtKB-UniRule"/>
</dbReference>
<dbReference type="SUPFAM" id="SSF89919">
    <property type="entry name" value="Ribosome-binding factor A, RbfA"/>
    <property type="match status" value="1"/>
</dbReference>
<dbReference type="STRING" id="1801997.A3J64_03260"/>
<comment type="subunit">
    <text evidence="2">Monomer. Binds 30S ribosomal subunits, but not 50S ribosomal subunits or 70S ribosomes.</text>
</comment>
<gene>
    <name evidence="2" type="primary">rbfA</name>
    <name evidence="3" type="ORF">A3J64_03260</name>
</gene>
<dbReference type="InterPro" id="IPR000238">
    <property type="entry name" value="RbfA"/>
</dbReference>
<evidence type="ECO:0000313" key="3">
    <source>
        <dbReference type="EMBL" id="OGZ37217.1"/>
    </source>
</evidence>
<evidence type="ECO:0000256" key="2">
    <source>
        <dbReference type="HAMAP-Rule" id="MF_00003"/>
    </source>
</evidence>
<comment type="function">
    <text evidence="2">One of several proteins that assist in the late maturation steps of the functional core of the 30S ribosomal subunit. Associates with free 30S ribosomal subunits (but not with 30S subunits that are part of 70S ribosomes or polysomes). Required for efficient processing of 16S rRNA. May interact with the 5'-terminal helix region of 16S rRNA.</text>
</comment>
<reference evidence="3 4" key="1">
    <citation type="journal article" date="2016" name="Nat. Commun.">
        <title>Thousands of microbial genomes shed light on interconnected biogeochemical processes in an aquifer system.</title>
        <authorList>
            <person name="Anantharaman K."/>
            <person name="Brown C.T."/>
            <person name="Hug L.A."/>
            <person name="Sharon I."/>
            <person name="Castelle C.J."/>
            <person name="Probst A.J."/>
            <person name="Thomas B.C."/>
            <person name="Singh A."/>
            <person name="Wilkins M.J."/>
            <person name="Karaoz U."/>
            <person name="Brodie E.L."/>
            <person name="Williams K.H."/>
            <person name="Hubbard S.S."/>
            <person name="Banfield J.F."/>
        </authorList>
    </citation>
    <scope>NUCLEOTIDE SEQUENCE [LARGE SCALE GENOMIC DNA]</scope>
</reference>
<dbReference type="InterPro" id="IPR015946">
    <property type="entry name" value="KH_dom-like_a/b"/>
</dbReference>
<dbReference type="Proteomes" id="UP000177061">
    <property type="component" value="Unassembled WGS sequence"/>
</dbReference>
<dbReference type="GO" id="GO:0005829">
    <property type="term" value="C:cytosol"/>
    <property type="evidence" value="ECO:0007669"/>
    <property type="project" value="TreeGrafter"/>
</dbReference>
<dbReference type="GO" id="GO:0043024">
    <property type="term" value="F:ribosomal small subunit binding"/>
    <property type="evidence" value="ECO:0007669"/>
    <property type="project" value="TreeGrafter"/>
</dbReference>
<dbReference type="Pfam" id="PF02033">
    <property type="entry name" value="RBFA"/>
    <property type="match status" value="1"/>
</dbReference>
<keyword evidence="2" id="KW-0963">Cytoplasm</keyword>
<evidence type="ECO:0000313" key="4">
    <source>
        <dbReference type="Proteomes" id="UP000177061"/>
    </source>
</evidence>
<name>A0A1G2FHA5_9BACT</name>
<dbReference type="PANTHER" id="PTHR33515:SF1">
    <property type="entry name" value="RIBOSOME-BINDING FACTOR A, CHLOROPLASTIC-RELATED"/>
    <property type="match status" value="1"/>
</dbReference>
<dbReference type="PANTHER" id="PTHR33515">
    <property type="entry name" value="RIBOSOME-BINDING FACTOR A, CHLOROPLASTIC-RELATED"/>
    <property type="match status" value="1"/>
</dbReference>